<keyword evidence="10 16" id="KW-0573">Peptidoglycan synthesis</keyword>
<dbReference type="PANTHER" id="PTHR30627:SF1">
    <property type="entry name" value="PEPTIDOGLYCAN D,D-TRANSPEPTIDASE FTSI"/>
    <property type="match status" value="1"/>
</dbReference>
<dbReference type="InterPro" id="IPR037532">
    <property type="entry name" value="FtsI_transpept"/>
</dbReference>
<evidence type="ECO:0000256" key="6">
    <source>
        <dbReference type="ARBA" id="ARBA00022670"/>
    </source>
</evidence>
<dbReference type="EMBL" id="BAABWH010000001">
    <property type="protein sequence ID" value="GAA6144230.1"/>
    <property type="molecule type" value="Genomic_DNA"/>
</dbReference>
<evidence type="ECO:0000256" key="4">
    <source>
        <dbReference type="ARBA" id="ARBA00022618"/>
    </source>
</evidence>
<accession>A0ABP9ZVS1</accession>
<reference evidence="19 20" key="1">
    <citation type="submission" date="2024-04" db="EMBL/GenBank/DDBJ databases">
        <title>Draft genome sequence of Thalassolituus maritimus NBRC 116585.</title>
        <authorList>
            <person name="Miyakawa T."/>
            <person name="Kusuya Y."/>
            <person name="Miura T."/>
        </authorList>
    </citation>
    <scope>NUCLEOTIDE SEQUENCE [LARGE SCALE GENOMIC DNA]</scope>
    <source>
        <strain evidence="19 20">5NW40-0001</strain>
    </source>
</reference>
<evidence type="ECO:0000256" key="8">
    <source>
        <dbReference type="ARBA" id="ARBA00022801"/>
    </source>
</evidence>
<feature type="transmembrane region" description="Helical" evidence="16">
    <location>
        <begin position="17"/>
        <end position="37"/>
    </location>
</feature>
<protein>
    <recommendedName>
        <fullName evidence="16">Peptidoglycan D,D-transpeptidase FtsI</fullName>
        <ecNumber evidence="16">3.4.16.4</ecNumber>
    </recommendedName>
    <alternativeName>
        <fullName evidence="16">Penicillin-binding protein 3</fullName>
        <shortName evidence="16">PBP-3</shortName>
    </alternativeName>
</protein>
<dbReference type="Pfam" id="PF03717">
    <property type="entry name" value="PBP_dimer"/>
    <property type="match status" value="1"/>
</dbReference>
<evidence type="ECO:0000256" key="1">
    <source>
        <dbReference type="ARBA" id="ARBA00004370"/>
    </source>
</evidence>
<keyword evidence="6 16" id="KW-0645">Protease</keyword>
<dbReference type="Pfam" id="PF00905">
    <property type="entry name" value="Transpeptidase"/>
    <property type="match status" value="1"/>
</dbReference>
<keyword evidence="12 16" id="KW-0472">Membrane</keyword>
<evidence type="ECO:0000256" key="16">
    <source>
        <dbReference type="HAMAP-Rule" id="MF_02080"/>
    </source>
</evidence>
<dbReference type="EC" id="3.4.16.4" evidence="16"/>
<comment type="caution">
    <text evidence="19">The sequence shown here is derived from an EMBL/GenBank/DDBJ whole genome shotgun (WGS) entry which is preliminary data.</text>
</comment>
<evidence type="ECO:0000256" key="3">
    <source>
        <dbReference type="ARBA" id="ARBA00022519"/>
    </source>
</evidence>
<evidence type="ECO:0000256" key="14">
    <source>
        <dbReference type="ARBA" id="ARBA00023306"/>
    </source>
</evidence>
<gene>
    <name evidence="16 19" type="primary">ftsI</name>
    <name evidence="19" type="ORF">NBRC116585_03470</name>
</gene>
<evidence type="ECO:0000256" key="15">
    <source>
        <dbReference type="ARBA" id="ARBA00023316"/>
    </source>
</evidence>
<dbReference type="InterPro" id="IPR005311">
    <property type="entry name" value="PBP_dimer"/>
</dbReference>
<evidence type="ECO:0000313" key="19">
    <source>
        <dbReference type="EMBL" id="GAA6144230.1"/>
    </source>
</evidence>
<evidence type="ECO:0000313" key="20">
    <source>
        <dbReference type="Proteomes" id="UP001481413"/>
    </source>
</evidence>
<dbReference type="InterPro" id="IPR036138">
    <property type="entry name" value="PBP_dimer_sf"/>
</dbReference>
<dbReference type="PANTHER" id="PTHR30627">
    <property type="entry name" value="PEPTIDOGLYCAN D,D-TRANSPEPTIDASE"/>
    <property type="match status" value="1"/>
</dbReference>
<dbReference type="Gene3D" id="3.40.710.10">
    <property type="entry name" value="DD-peptidase/beta-lactamase superfamily"/>
    <property type="match status" value="1"/>
</dbReference>
<name>A0ABP9ZVS1_9GAMM</name>
<keyword evidence="7 16" id="KW-0812">Transmembrane</keyword>
<evidence type="ECO:0000256" key="11">
    <source>
        <dbReference type="ARBA" id="ARBA00022989"/>
    </source>
</evidence>
<keyword evidence="9 16" id="KW-0133">Cell shape</keyword>
<keyword evidence="2 16" id="KW-1003">Cell membrane</keyword>
<comment type="catalytic activity">
    <reaction evidence="16">
        <text>Preferential cleavage: (Ac)2-L-Lys-D-Ala-|-D-Ala. Also transpeptidation of peptidyl-alanyl moieties that are N-acyl substituents of D-alanine.</text>
        <dbReference type="EC" id="3.4.16.4"/>
    </reaction>
</comment>
<keyword evidence="15 16" id="KW-0961">Cell wall biogenesis/degradation</keyword>
<keyword evidence="4 16" id="KW-0132">Cell division</keyword>
<evidence type="ECO:0000256" key="5">
    <source>
        <dbReference type="ARBA" id="ARBA00022645"/>
    </source>
</evidence>
<comment type="subcellular location">
    <subcellularLocation>
        <location evidence="16">Cell inner membrane</location>
        <topology evidence="16">Single-pass membrane protein</topology>
    </subcellularLocation>
    <subcellularLocation>
        <location evidence="1">Membrane</location>
    </subcellularLocation>
</comment>
<dbReference type="Gene3D" id="3.90.1310.10">
    <property type="entry name" value="Penicillin-binding protein 2a (Domain 2)"/>
    <property type="match status" value="1"/>
</dbReference>
<evidence type="ECO:0000256" key="12">
    <source>
        <dbReference type="ARBA" id="ARBA00023136"/>
    </source>
</evidence>
<keyword evidence="20" id="KW-1185">Reference proteome</keyword>
<keyword evidence="8 16" id="KW-0378">Hydrolase</keyword>
<evidence type="ECO:0000256" key="10">
    <source>
        <dbReference type="ARBA" id="ARBA00022984"/>
    </source>
</evidence>
<evidence type="ECO:0000256" key="9">
    <source>
        <dbReference type="ARBA" id="ARBA00022960"/>
    </source>
</evidence>
<sequence>MSTQEQPKAEGIQRWRFTLVLAVFALLLIVVGGRLVMLHTVEQPFLFEQGEKRTVRSEVQPATRGMITDRFGEPLAVSTPVTTLWVNPQQVDVNALSDVARMLGLNSAELKRRVSRAARQGRSFYFIKRQVQPELAERVLSKKVAGLYADNDYRRYYPAAEVTSHTLGLVNIDGQGQEGLELAFDDYLSGSEGSRQVVKDLYGNVIKQLGVKAVAEPGHNLQLTLDLRLQYLAYRELKAVVQSHKATAGSAVMLDAKTGEVLALVSQPSYNPNNRAELDPTSMRNRAIADLVEPGSTMKPFTVAAAMESGRYDANTIVDTAPGWIRVKNKAIRDHRNYGDLDLTGIITKSSNVGVSKLAQDLGPESIWTFFNHAGLGRPGTLGFPGEAVGAMPYPEQMDDLRLSTVSYGYGLSVTPLQLAEAYTSFTDGCRKPVSLLLSQVGQQPCEPVMSEDTAKQVLKMLGTVVGPKGTGQRAAVEGYQVGGKTGTAHKVGRSGYEDSEYTAVFAGVAPISDPDLVLVVIVDEPQGKEYYGGEVAAPVFSRVMEQALRLRQVIPDAPAQDSWLQVAGGAR</sequence>
<dbReference type="SUPFAM" id="SSF56601">
    <property type="entry name" value="beta-lactamase/transpeptidase-like"/>
    <property type="match status" value="1"/>
</dbReference>
<comment type="pathway">
    <text evidence="16">Cell wall biogenesis; peptidoglycan biosynthesis.</text>
</comment>
<evidence type="ECO:0000256" key="7">
    <source>
        <dbReference type="ARBA" id="ARBA00022692"/>
    </source>
</evidence>
<dbReference type="SUPFAM" id="SSF56519">
    <property type="entry name" value="Penicillin binding protein dimerisation domain"/>
    <property type="match status" value="1"/>
</dbReference>
<dbReference type="HAMAP" id="MF_02080">
    <property type="entry name" value="FtsI_transpept"/>
    <property type="match status" value="1"/>
</dbReference>
<feature type="domain" description="Penicillin-binding protein dimerisation" evidence="18">
    <location>
        <begin position="60"/>
        <end position="208"/>
    </location>
</feature>
<dbReference type="Gene3D" id="3.30.450.330">
    <property type="match status" value="1"/>
</dbReference>
<keyword evidence="14 16" id="KW-0131">Cell cycle</keyword>
<feature type="domain" description="Penicillin-binding protein transpeptidase" evidence="17">
    <location>
        <begin position="249"/>
        <end position="546"/>
    </location>
</feature>
<proteinExistence type="inferred from homology"/>
<feature type="active site" description="Acyl-ester intermediate" evidence="16">
    <location>
        <position position="296"/>
    </location>
</feature>
<comment type="function">
    <text evidence="16">Catalyzes cross-linking of the peptidoglycan cell wall at the division septum.</text>
</comment>
<dbReference type="InterPro" id="IPR050515">
    <property type="entry name" value="Beta-lactam/transpept"/>
</dbReference>
<dbReference type="InterPro" id="IPR012338">
    <property type="entry name" value="Beta-lactam/transpept-like"/>
</dbReference>
<dbReference type="Proteomes" id="UP001481413">
    <property type="component" value="Unassembled WGS sequence"/>
</dbReference>
<keyword evidence="5 16" id="KW-0121">Carboxypeptidase</keyword>
<comment type="similarity">
    <text evidence="16">Belongs to the transpeptidase family. FtsI subfamily.</text>
</comment>
<dbReference type="InterPro" id="IPR001460">
    <property type="entry name" value="PCN-bd_Tpept"/>
</dbReference>
<organism evidence="19 20">
    <name type="scientific">Thalassolituus maritimus</name>
    <dbReference type="NCBI Taxonomy" id="484498"/>
    <lineage>
        <taxon>Bacteria</taxon>
        <taxon>Pseudomonadati</taxon>
        <taxon>Pseudomonadota</taxon>
        <taxon>Gammaproteobacteria</taxon>
        <taxon>Oceanospirillales</taxon>
        <taxon>Oceanospirillaceae</taxon>
        <taxon>Thalassolituus</taxon>
    </lineage>
</organism>
<keyword evidence="13 16" id="KW-0717">Septation</keyword>
<keyword evidence="11 16" id="KW-1133">Transmembrane helix</keyword>
<evidence type="ECO:0000259" key="18">
    <source>
        <dbReference type="Pfam" id="PF03717"/>
    </source>
</evidence>
<keyword evidence="3 16" id="KW-0997">Cell inner membrane</keyword>
<evidence type="ECO:0000259" key="17">
    <source>
        <dbReference type="Pfam" id="PF00905"/>
    </source>
</evidence>
<evidence type="ECO:0000256" key="13">
    <source>
        <dbReference type="ARBA" id="ARBA00023210"/>
    </source>
</evidence>
<dbReference type="RefSeq" id="WP_353293165.1">
    <property type="nucleotide sequence ID" value="NZ_BAABWH010000001.1"/>
</dbReference>
<evidence type="ECO:0000256" key="2">
    <source>
        <dbReference type="ARBA" id="ARBA00022475"/>
    </source>
</evidence>